<keyword evidence="2" id="KW-1185">Reference proteome</keyword>
<gene>
    <name evidence="1" type="ORF">PR048_001614</name>
</gene>
<evidence type="ECO:0000313" key="2">
    <source>
        <dbReference type="Proteomes" id="UP001159363"/>
    </source>
</evidence>
<comment type="caution">
    <text evidence="1">The sequence shown here is derived from an EMBL/GenBank/DDBJ whole genome shotgun (WGS) entry which is preliminary data.</text>
</comment>
<reference evidence="1 2" key="1">
    <citation type="submission" date="2023-02" db="EMBL/GenBank/DDBJ databases">
        <title>LHISI_Scaffold_Assembly.</title>
        <authorList>
            <person name="Stuart O.P."/>
            <person name="Cleave R."/>
            <person name="Magrath M.J.L."/>
            <person name="Mikheyev A.S."/>
        </authorList>
    </citation>
    <scope>NUCLEOTIDE SEQUENCE [LARGE SCALE GENOMIC DNA]</scope>
    <source>
        <strain evidence="1">Daus_M_001</strain>
        <tissue evidence="1">Leg muscle</tissue>
    </source>
</reference>
<sequence>MNNLKLPRPLLFTGNVAQNYLKFKQKYELYMLASGGTKQSPEVQTAILLTIVGEAGLEIFNTSNLIAEDKKDPQKVLQSLETCCIPRVNVCGKAYFLLQRTERSYVMELKKLSRSCEFGEMKDSLIKYRIISGLLDNEVKTKLLNIDELSLEKFLQICKNAELTRTQLKTVMHGAKMASIHAVNNGRHKRERKANNNVRNGGKECSLDEEDFRFSTRPRGHRRMTTTYSAQDAVRDINEMYVWPTVKPATVNIIPSTTKLQNYSGLPIQVIGKCFCKCTFRGGITGVVELQVVSEENNTPSVLGLPTIELYGLVKSQTISRP</sequence>
<organism evidence="1 2">
    <name type="scientific">Dryococelus australis</name>
    <dbReference type="NCBI Taxonomy" id="614101"/>
    <lineage>
        <taxon>Eukaryota</taxon>
        <taxon>Metazoa</taxon>
        <taxon>Ecdysozoa</taxon>
        <taxon>Arthropoda</taxon>
        <taxon>Hexapoda</taxon>
        <taxon>Insecta</taxon>
        <taxon>Pterygota</taxon>
        <taxon>Neoptera</taxon>
        <taxon>Polyneoptera</taxon>
        <taxon>Phasmatodea</taxon>
        <taxon>Verophasmatodea</taxon>
        <taxon>Anareolatae</taxon>
        <taxon>Phasmatidae</taxon>
        <taxon>Eurycanthinae</taxon>
        <taxon>Dryococelus</taxon>
    </lineage>
</organism>
<accession>A0ABQ9IHU9</accession>
<feature type="non-terminal residue" evidence="1">
    <location>
        <position position="322"/>
    </location>
</feature>
<dbReference type="EMBL" id="JARBHB010000001">
    <property type="protein sequence ID" value="KAJ8896270.1"/>
    <property type="molecule type" value="Genomic_DNA"/>
</dbReference>
<proteinExistence type="predicted"/>
<dbReference type="PANTHER" id="PTHR33198">
    <property type="entry name" value="ANK_REP_REGION DOMAIN-CONTAINING PROTEIN-RELATED"/>
    <property type="match status" value="1"/>
</dbReference>
<evidence type="ECO:0000313" key="1">
    <source>
        <dbReference type="EMBL" id="KAJ8896270.1"/>
    </source>
</evidence>
<dbReference type="Proteomes" id="UP001159363">
    <property type="component" value="Chromosome 1"/>
</dbReference>
<name>A0ABQ9IHU9_9NEOP</name>
<protein>
    <submittedName>
        <fullName evidence="1">Uncharacterized protein</fullName>
    </submittedName>
</protein>